<feature type="transmembrane region" description="Helical" evidence="1">
    <location>
        <begin position="23"/>
        <end position="44"/>
    </location>
</feature>
<keyword evidence="1" id="KW-0812">Transmembrane</keyword>
<keyword evidence="3" id="KW-1185">Reference proteome</keyword>
<keyword evidence="1" id="KW-0472">Membrane</keyword>
<dbReference type="OrthoDB" id="1633470at2"/>
<dbReference type="InterPro" id="IPR010897">
    <property type="entry name" value="Spore_II_P"/>
</dbReference>
<protein>
    <submittedName>
        <fullName evidence="2">Stage II sporulation protein P</fullName>
    </submittedName>
</protein>
<proteinExistence type="predicted"/>
<dbReference type="RefSeq" id="WP_065526345.1">
    <property type="nucleotide sequence ID" value="NZ_CP016543.2"/>
</dbReference>
<dbReference type="KEGG" id="pdg:BCM40_07945"/>
<dbReference type="Proteomes" id="UP000092495">
    <property type="component" value="Chromosome"/>
</dbReference>
<gene>
    <name evidence="2" type="ORF">BCM40_07945</name>
</gene>
<dbReference type="NCBIfam" id="TIGR02867">
    <property type="entry name" value="spore_II_P"/>
    <property type="match status" value="1"/>
</dbReference>
<dbReference type="EMBL" id="CP016543">
    <property type="protein sequence ID" value="ANU23308.1"/>
    <property type="molecule type" value="Genomic_DNA"/>
</dbReference>
<dbReference type="STRING" id="414778.BCM40_07945"/>
<sequence>MANKNEITNTPNKSKKKKSKSTGFFYLLVIFIASLLLVALAFVYKGLKEDATSSSQTNDPSSSESADASKFSFYFNLLNPFGEKPDASEPKVEASLKTGQQASDEFLPPMKTFIDEKELSSSFNEALFDDISSRTNIDTGHSTLDKDVIYIYQSHSREAFLPYLKNVNEPEEAFHSKANVTLVGKMLGKALERRGIGSTVNSTDNIQELNSRGMNYGSSYLVAGEQVKAAIQDNPDLEVFIDIHRDSLRKDSTTVNVNGNDYARILFIVGTGHKEFKKNLAFAKELQLQLDTKYPNLSKGILEKDKSQGNGVYNQNLAANAIIVEIGGVDNTVDELYLSVEALADVLSDNYWHE</sequence>
<evidence type="ECO:0000313" key="2">
    <source>
        <dbReference type="EMBL" id="ANU23308.1"/>
    </source>
</evidence>
<evidence type="ECO:0000256" key="1">
    <source>
        <dbReference type="SAM" id="Phobius"/>
    </source>
</evidence>
<dbReference type="SUPFAM" id="SSF53187">
    <property type="entry name" value="Zn-dependent exopeptidases"/>
    <property type="match status" value="1"/>
</dbReference>
<accession>A0A1C7EHP2</accession>
<reference evidence="2" key="1">
    <citation type="submission" date="2016-10" db="EMBL/GenBank/DDBJ databases">
        <authorList>
            <person name="See-Too W.S."/>
        </authorList>
    </citation>
    <scope>NUCLEOTIDE SEQUENCE</scope>
    <source>
        <strain evidence="2">DSM 22276</strain>
    </source>
</reference>
<evidence type="ECO:0000313" key="3">
    <source>
        <dbReference type="Proteomes" id="UP000092495"/>
    </source>
</evidence>
<keyword evidence="1" id="KW-1133">Transmembrane helix</keyword>
<dbReference type="AlphaFoldDB" id="A0A1C7EHP2"/>
<name>A0A1C7EHP2_9BACL</name>
<dbReference type="Pfam" id="PF07454">
    <property type="entry name" value="SpoIIP"/>
    <property type="match status" value="1"/>
</dbReference>
<organism evidence="2 3">
    <name type="scientific">Planococcus donghaensis</name>
    <dbReference type="NCBI Taxonomy" id="414778"/>
    <lineage>
        <taxon>Bacteria</taxon>
        <taxon>Bacillati</taxon>
        <taxon>Bacillota</taxon>
        <taxon>Bacilli</taxon>
        <taxon>Bacillales</taxon>
        <taxon>Caryophanaceae</taxon>
        <taxon>Planococcus</taxon>
    </lineage>
</organism>